<dbReference type="PROSITE" id="PS50937">
    <property type="entry name" value="HTH_MERR_2"/>
    <property type="match status" value="1"/>
</dbReference>
<sequence>MKIGELAEHTGISTRMLRYYEAQGLLHSTRGSNGYRYFQTADIERARTIASLIRSGLPTRLIRVVLSAADRPADWTEACDSEFAALLRAELTTLDDKIACLSRSRDTVTAYLERAAR</sequence>
<dbReference type="InterPro" id="IPR000551">
    <property type="entry name" value="MerR-type_HTH_dom"/>
</dbReference>
<evidence type="ECO:0000313" key="4">
    <source>
        <dbReference type="Proteomes" id="UP000438448"/>
    </source>
</evidence>
<dbReference type="Pfam" id="PF13411">
    <property type="entry name" value="MerR_1"/>
    <property type="match status" value="1"/>
</dbReference>
<dbReference type="InterPro" id="IPR009061">
    <property type="entry name" value="DNA-bd_dom_put_sf"/>
</dbReference>
<dbReference type="PANTHER" id="PTHR30204">
    <property type="entry name" value="REDOX-CYCLING DRUG-SENSING TRANSCRIPTIONAL ACTIVATOR SOXR"/>
    <property type="match status" value="1"/>
</dbReference>
<keyword evidence="1" id="KW-0238">DNA-binding</keyword>
<dbReference type="GO" id="GO:0003677">
    <property type="term" value="F:DNA binding"/>
    <property type="evidence" value="ECO:0007669"/>
    <property type="project" value="UniProtKB-KW"/>
</dbReference>
<dbReference type="PANTHER" id="PTHR30204:SF97">
    <property type="entry name" value="MERR FAMILY REGULATORY PROTEIN"/>
    <property type="match status" value="1"/>
</dbReference>
<evidence type="ECO:0000313" key="3">
    <source>
        <dbReference type="EMBL" id="MQY20705.1"/>
    </source>
</evidence>
<proteinExistence type="predicted"/>
<dbReference type="AlphaFoldDB" id="A0A7K0D4M7"/>
<reference evidence="3 4" key="1">
    <citation type="submission" date="2019-10" db="EMBL/GenBank/DDBJ databases">
        <title>Nocardia macrotermitis sp. nov. and Nocardia aurantia sp. nov., isolated from the gut of fungus growing-termite Macrotermes natalensis.</title>
        <authorList>
            <person name="Benndorf R."/>
            <person name="Schwitalla J."/>
            <person name="Martin K."/>
            <person name="De Beer W."/>
            <person name="Kaster A.-K."/>
            <person name="Vollmers J."/>
            <person name="Poulsen M."/>
            <person name="Beemelmanns C."/>
        </authorList>
    </citation>
    <scope>NUCLEOTIDE SEQUENCE [LARGE SCALE GENOMIC DNA]</scope>
    <source>
        <strain evidence="3 4">RB20</strain>
    </source>
</reference>
<evidence type="ECO:0000259" key="2">
    <source>
        <dbReference type="PROSITE" id="PS50937"/>
    </source>
</evidence>
<dbReference type="SMART" id="SM00422">
    <property type="entry name" value="HTH_MERR"/>
    <property type="match status" value="1"/>
</dbReference>
<evidence type="ECO:0000256" key="1">
    <source>
        <dbReference type="ARBA" id="ARBA00023125"/>
    </source>
</evidence>
<dbReference type="OrthoDB" id="4567915at2"/>
<dbReference type="InterPro" id="IPR047057">
    <property type="entry name" value="MerR_fam"/>
</dbReference>
<dbReference type="EMBL" id="WEGK01000007">
    <property type="protein sequence ID" value="MQY20705.1"/>
    <property type="molecule type" value="Genomic_DNA"/>
</dbReference>
<dbReference type="Proteomes" id="UP000438448">
    <property type="component" value="Unassembled WGS sequence"/>
</dbReference>
<dbReference type="PRINTS" id="PR00040">
    <property type="entry name" value="HTHMERR"/>
</dbReference>
<feature type="domain" description="HTH merR-type" evidence="2">
    <location>
        <begin position="1"/>
        <end position="68"/>
    </location>
</feature>
<dbReference type="PROSITE" id="PS00552">
    <property type="entry name" value="HTH_MERR_1"/>
    <property type="match status" value="1"/>
</dbReference>
<accession>A0A7K0D4M7</accession>
<dbReference type="Gene3D" id="1.10.1660.10">
    <property type="match status" value="1"/>
</dbReference>
<organism evidence="3 4">
    <name type="scientific">Nocardia macrotermitis</name>
    <dbReference type="NCBI Taxonomy" id="2585198"/>
    <lineage>
        <taxon>Bacteria</taxon>
        <taxon>Bacillati</taxon>
        <taxon>Actinomycetota</taxon>
        <taxon>Actinomycetes</taxon>
        <taxon>Mycobacteriales</taxon>
        <taxon>Nocardiaceae</taxon>
        <taxon>Nocardia</taxon>
    </lineage>
</organism>
<gene>
    <name evidence="3" type="ORF">NRB20_38130</name>
</gene>
<comment type="caution">
    <text evidence="3">The sequence shown here is derived from an EMBL/GenBank/DDBJ whole genome shotgun (WGS) entry which is preliminary data.</text>
</comment>
<name>A0A7K0D4M7_9NOCA</name>
<dbReference type="GO" id="GO:0003700">
    <property type="term" value="F:DNA-binding transcription factor activity"/>
    <property type="evidence" value="ECO:0007669"/>
    <property type="project" value="InterPro"/>
</dbReference>
<dbReference type="SUPFAM" id="SSF46955">
    <property type="entry name" value="Putative DNA-binding domain"/>
    <property type="match status" value="1"/>
</dbReference>
<keyword evidence="4" id="KW-1185">Reference proteome</keyword>
<protein>
    <recommendedName>
        <fullName evidence="2">HTH merR-type domain-containing protein</fullName>
    </recommendedName>
</protein>